<accession>A0AA39CUE3</accession>
<gene>
    <name evidence="1" type="ORF">H2204_008747</name>
</gene>
<evidence type="ECO:0000313" key="1">
    <source>
        <dbReference type="EMBL" id="KAJ9630092.1"/>
    </source>
</evidence>
<proteinExistence type="predicted"/>
<dbReference type="Proteomes" id="UP001172681">
    <property type="component" value="Unassembled WGS sequence"/>
</dbReference>
<organism evidence="1 2">
    <name type="scientific">Knufia peltigerae</name>
    <dbReference type="NCBI Taxonomy" id="1002370"/>
    <lineage>
        <taxon>Eukaryota</taxon>
        <taxon>Fungi</taxon>
        <taxon>Dikarya</taxon>
        <taxon>Ascomycota</taxon>
        <taxon>Pezizomycotina</taxon>
        <taxon>Eurotiomycetes</taxon>
        <taxon>Chaetothyriomycetidae</taxon>
        <taxon>Chaetothyriales</taxon>
        <taxon>Trichomeriaceae</taxon>
        <taxon>Knufia</taxon>
    </lineage>
</organism>
<dbReference type="AlphaFoldDB" id="A0AA39CUE3"/>
<sequence length="301" mass="33494">MLHHMIVILDIVTAYPLWATYFPEVHLKILSSSVLAYYYFAKWAMIDGWNSQEFRHEFDGLQEGVEEILEYEQRRGDALKMFTRKLLLYSFRVLDLDICGRRVTGKIIHWGQGPDHESLPQVVVFQASDVRRSLYALTKTRFQPDEVEELFPVAHLVGTDLSWEYAEDIGTAADRALRISMENYINLDDPTGAPGGIRSGGGGEECRLDAATATRVVEDVGNDCLNPKHPHNLDLSLGDNPALLAAAAAAAAAEDDVVIDYGDPPSENDIFGSSKDSYSDSGYEFRSSDFLIEVDTTGLLP</sequence>
<protein>
    <submittedName>
        <fullName evidence="1">Uncharacterized protein</fullName>
    </submittedName>
</protein>
<name>A0AA39CUE3_9EURO</name>
<reference evidence="1" key="1">
    <citation type="submission" date="2022-10" db="EMBL/GenBank/DDBJ databases">
        <title>Culturing micro-colonial fungi from biological soil crusts in the Mojave desert and describing Neophaeococcomyces mojavensis, and introducing the new genera and species Taxawa tesnikishii.</title>
        <authorList>
            <person name="Kurbessoian T."/>
            <person name="Stajich J.E."/>
        </authorList>
    </citation>
    <scope>NUCLEOTIDE SEQUENCE</scope>
    <source>
        <strain evidence="1">TK_35</strain>
    </source>
</reference>
<evidence type="ECO:0000313" key="2">
    <source>
        <dbReference type="Proteomes" id="UP001172681"/>
    </source>
</evidence>
<dbReference type="EMBL" id="JAPDRN010000065">
    <property type="protein sequence ID" value="KAJ9630092.1"/>
    <property type="molecule type" value="Genomic_DNA"/>
</dbReference>
<comment type="caution">
    <text evidence="1">The sequence shown here is derived from an EMBL/GenBank/DDBJ whole genome shotgun (WGS) entry which is preliminary data.</text>
</comment>
<keyword evidence="2" id="KW-1185">Reference proteome</keyword>